<dbReference type="PANTHER" id="PTHR43233:SF1">
    <property type="entry name" value="FAMILY N-ACETYLTRANSFERASE, PUTATIVE (AFU_ORTHOLOGUE AFUA_6G03350)-RELATED"/>
    <property type="match status" value="1"/>
</dbReference>
<dbReference type="InterPro" id="IPR016181">
    <property type="entry name" value="Acyl_CoA_acyltransferase"/>
</dbReference>
<dbReference type="Gene3D" id="3.40.630.30">
    <property type="match status" value="1"/>
</dbReference>
<organism evidence="1 2">
    <name type="scientific">Maribacter cobaltidurans</name>
    <dbReference type="NCBI Taxonomy" id="1178778"/>
    <lineage>
        <taxon>Bacteria</taxon>
        <taxon>Pseudomonadati</taxon>
        <taxon>Bacteroidota</taxon>
        <taxon>Flavobacteriia</taxon>
        <taxon>Flavobacteriales</taxon>
        <taxon>Flavobacteriaceae</taxon>
        <taxon>Maribacter</taxon>
    </lineage>
</organism>
<reference evidence="1 2" key="1">
    <citation type="submission" date="2017-08" db="EMBL/GenBank/DDBJ databases">
        <title>The complete genome sequence of Maribacter sp. B1, isolated from deep-sea sediment.</title>
        <authorList>
            <person name="Wu Y.-H."/>
            <person name="Cheng H."/>
            <person name="Xu X.-W."/>
        </authorList>
    </citation>
    <scope>NUCLEOTIDE SEQUENCE [LARGE SCALE GENOMIC DNA]</scope>
    <source>
        <strain evidence="1 2">B1</strain>
    </source>
</reference>
<dbReference type="GO" id="GO:0016747">
    <property type="term" value="F:acyltransferase activity, transferring groups other than amino-acyl groups"/>
    <property type="evidence" value="ECO:0007669"/>
    <property type="project" value="InterPro"/>
</dbReference>
<dbReference type="Pfam" id="PF13508">
    <property type="entry name" value="Acetyltransf_7"/>
    <property type="match status" value="1"/>
</dbReference>
<name>A0A223V9T8_9FLAO</name>
<keyword evidence="2" id="KW-1185">Reference proteome</keyword>
<dbReference type="PANTHER" id="PTHR43233">
    <property type="entry name" value="FAMILY N-ACETYLTRANSFERASE, PUTATIVE (AFU_ORTHOLOGUE AFUA_6G03350)-RELATED"/>
    <property type="match status" value="1"/>
</dbReference>
<dbReference type="PROSITE" id="PS51186">
    <property type="entry name" value="GNAT"/>
    <property type="match status" value="1"/>
</dbReference>
<evidence type="ECO:0000313" key="1">
    <source>
        <dbReference type="EMBL" id="ASV32141.1"/>
    </source>
</evidence>
<dbReference type="EMBL" id="CP022957">
    <property type="protein sequence ID" value="ASV32141.1"/>
    <property type="molecule type" value="Genomic_DNA"/>
</dbReference>
<dbReference type="SUPFAM" id="SSF55729">
    <property type="entry name" value="Acyl-CoA N-acyltransferases (Nat)"/>
    <property type="match status" value="1"/>
</dbReference>
<dbReference type="CDD" id="cd04301">
    <property type="entry name" value="NAT_SF"/>
    <property type="match status" value="1"/>
</dbReference>
<proteinExistence type="predicted"/>
<dbReference type="KEGG" id="marb:CJ263_19010"/>
<dbReference type="Proteomes" id="UP000215244">
    <property type="component" value="Chromosome"/>
</dbReference>
<dbReference type="AlphaFoldDB" id="A0A223V9T8"/>
<sequence length="139" mass="16283">MADYFISEDKTLLDIEAIQEFIAKTYWGDGRTLMDVRKTVENSFCFGMYTHEKKQIGFARVVTDYIYFGYFMDVIILEEYQGRGYGKVLIGHMLEHPLIKNLKTVALKTKDAHSLYEKFGFNKIGNSKLWMSIDRQKLL</sequence>
<keyword evidence="1" id="KW-0808">Transferase</keyword>
<dbReference type="OrthoDB" id="3216107at2"/>
<gene>
    <name evidence="1" type="ORF">CJ263_19010</name>
</gene>
<dbReference type="InterPro" id="IPR000182">
    <property type="entry name" value="GNAT_dom"/>
</dbReference>
<dbReference type="RefSeq" id="WP_094998714.1">
    <property type="nucleotide sequence ID" value="NZ_BMJL01000008.1"/>
</dbReference>
<protein>
    <submittedName>
        <fullName evidence="1">GNAT family N-acetyltransferase</fullName>
    </submittedName>
</protein>
<evidence type="ECO:0000313" key="2">
    <source>
        <dbReference type="Proteomes" id="UP000215244"/>
    </source>
</evidence>
<dbReference type="InterPro" id="IPR053144">
    <property type="entry name" value="Acetyltransferase_Butenolide"/>
</dbReference>
<accession>A0A223V9T8</accession>